<proteinExistence type="predicted"/>
<evidence type="ECO:0000313" key="3">
    <source>
        <dbReference type="Proteomes" id="UP001494902"/>
    </source>
</evidence>
<organism evidence="2 3">
    <name type="scientific">Pseudonocardia nematodicida</name>
    <dbReference type="NCBI Taxonomy" id="1206997"/>
    <lineage>
        <taxon>Bacteria</taxon>
        <taxon>Bacillati</taxon>
        <taxon>Actinomycetota</taxon>
        <taxon>Actinomycetes</taxon>
        <taxon>Pseudonocardiales</taxon>
        <taxon>Pseudonocardiaceae</taxon>
        <taxon>Pseudonocardia</taxon>
    </lineage>
</organism>
<evidence type="ECO:0000313" key="2">
    <source>
        <dbReference type="EMBL" id="MEQ3551666.1"/>
    </source>
</evidence>
<keyword evidence="3" id="KW-1185">Reference proteome</keyword>
<sequence>MGHRRRGIAPAAAAGDDDVLSTARRDHRVLVSADTDFGALLAASHEPGPSVVLVRRIVGRRVRELAGILVANLPQVDEDLRPGSIVVIGDDSIRVRRLSIG</sequence>
<comment type="caution">
    <text evidence="2">The sequence shown here is derived from an EMBL/GenBank/DDBJ whole genome shotgun (WGS) entry which is preliminary data.</text>
</comment>
<dbReference type="Proteomes" id="UP001494902">
    <property type="component" value="Unassembled WGS sequence"/>
</dbReference>
<evidence type="ECO:0000259" key="1">
    <source>
        <dbReference type="Pfam" id="PF18480"/>
    </source>
</evidence>
<reference evidence="2 3" key="1">
    <citation type="submission" date="2024-03" db="EMBL/GenBank/DDBJ databases">
        <title>Draft genome sequence of Pseudonocardia nematodicida JCM 31783.</title>
        <authorList>
            <person name="Butdee W."/>
            <person name="Duangmal K."/>
        </authorList>
    </citation>
    <scope>NUCLEOTIDE SEQUENCE [LARGE SCALE GENOMIC DNA]</scope>
    <source>
        <strain evidence="2 3">JCM 31783</strain>
    </source>
</reference>
<dbReference type="EMBL" id="JBEDNQ010000005">
    <property type="protein sequence ID" value="MEQ3551666.1"/>
    <property type="molecule type" value="Genomic_DNA"/>
</dbReference>
<accession>A0ABV1KB13</accession>
<name>A0ABV1KB13_9PSEU</name>
<feature type="domain" description="DUF5615" evidence="1">
    <location>
        <begin position="13"/>
        <end position="89"/>
    </location>
</feature>
<dbReference type="InterPro" id="IPR041049">
    <property type="entry name" value="DUF5615"/>
</dbReference>
<protein>
    <submittedName>
        <fullName evidence="2">DUF5615 family PIN-like protein</fullName>
    </submittedName>
</protein>
<dbReference type="Pfam" id="PF18480">
    <property type="entry name" value="DUF5615"/>
    <property type="match status" value="1"/>
</dbReference>
<dbReference type="RefSeq" id="WP_349298738.1">
    <property type="nucleotide sequence ID" value="NZ_JBEDNQ010000005.1"/>
</dbReference>
<gene>
    <name evidence="2" type="ORF">WIS52_14415</name>
</gene>